<dbReference type="SMART" id="SM00283">
    <property type="entry name" value="MA"/>
    <property type="match status" value="1"/>
</dbReference>
<evidence type="ECO:0000256" key="2">
    <source>
        <dbReference type="ARBA" id="ARBA00023224"/>
    </source>
</evidence>
<dbReference type="SUPFAM" id="SSF58104">
    <property type="entry name" value="Methyl-accepting chemotaxis protein (MCP) signaling domain"/>
    <property type="match status" value="1"/>
</dbReference>
<dbReference type="RefSeq" id="WP_048690395.1">
    <property type="nucleotide sequence ID" value="NZ_KQ130484.1"/>
</dbReference>
<gene>
    <name evidence="8" type="ORF">XM47_05005</name>
</gene>
<evidence type="ECO:0000259" key="6">
    <source>
        <dbReference type="PROSITE" id="PS50111"/>
    </source>
</evidence>
<dbReference type="InterPro" id="IPR004090">
    <property type="entry name" value="Chemotax_Me-accpt_rcpt"/>
</dbReference>
<dbReference type="AlphaFoldDB" id="A0A0J8GTP5"/>
<keyword evidence="9" id="KW-1185">Reference proteome</keyword>
<dbReference type="GO" id="GO:0016020">
    <property type="term" value="C:membrane"/>
    <property type="evidence" value="ECO:0007669"/>
    <property type="project" value="UniProtKB-SubCell"/>
</dbReference>
<dbReference type="GO" id="GO:0007165">
    <property type="term" value="P:signal transduction"/>
    <property type="evidence" value="ECO:0007669"/>
    <property type="project" value="UniProtKB-KW"/>
</dbReference>
<evidence type="ECO:0000313" key="8">
    <source>
        <dbReference type="EMBL" id="KMT66135.1"/>
    </source>
</evidence>
<dbReference type="PANTHER" id="PTHR32089:SF41">
    <property type="entry name" value="METHYL-ACCEPTING CHEMOTAXIS PROTEIN"/>
    <property type="match status" value="1"/>
</dbReference>
<keyword evidence="2 4" id="KW-0807">Transducer</keyword>
<keyword evidence="5" id="KW-0812">Transmembrane</keyword>
<evidence type="ECO:0000256" key="5">
    <source>
        <dbReference type="SAM" id="Phobius"/>
    </source>
</evidence>
<dbReference type="InterPro" id="IPR004089">
    <property type="entry name" value="MCPsignal_dom"/>
</dbReference>
<dbReference type="Proteomes" id="UP000037600">
    <property type="component" value="Unassembled WGS sequence"/>
</dbReference>
<proteinExistence type="inferred from homology"/>
<feature type="domain" description="Methyl-accepting transducer" evidence="6">
    <location>
        <begin position="271"/>
        <end position="507"/>
    </location>
</feature>
<evidence type="ECO:0008006" key="10">
    <source>
        <dbReference type="Google" id="ProtNLM"/>
    </source>
</evidence>
<evidence type="ECO:0000313" key="9">
    <source>
        <dbReference type="Proteomes" id="UP000037600"/>
    </source>
</evidence>
<dbReference type="OrthoDB" id="49457at2"/>
<dbReference type="Gene3D" id="1.10.287.950">
    <property type="entry name" value="Methyl-accepting chemotaxis protein"/>
    <property type="match status" value="1"/>
</dbReference>
<evidence type="ECO:0000256" key="1">
    <source>
        <dbReference type="ARBA" id="ARBA00004370"/>
    </source>
</evidence>
<dbReference type="PROSITE" id="PS50885">
    <property type="entry name" value="HAMP"/>
    <property type="match status" value="1"/>
</dbReference>
<comment type="caution">
    <text evidence="8">The sequence shown here is derived from an EMBL/GenBank/DDBJ whole genome shotgun (WGS) entry which is preliminary data.</text>
</comment>
<feature type="domain" description="HAMP" evidence="7">
    <location>
        <begin position="212"/>
        <end position="266"/>
    </location>
</feature>
<dbReference type="GO" id="GO:0004888">
    <property type="term" value="F:transmembrane signaling receptor activity"/>
    <property type="evidence" value="ECO:0007669"/>
    <property type="project" value="InterPro"/>
</dbReference>
<keyword evidence="5" id="KW-0472">Membrane</keyword>
<evidence type="ECO:0000256" key="4">
    <source>
        <dbReference type="PROSITE-ProRule" id="PRU00284"/>
    </source>
</evidence>
<evidence type="ECO:0000256" key="3">
    <source>
        <dbReference type="ARBA" id="ARBA00029447"/>
    </source>
</evidence>
<dbReference type="CDD" id="cd11386">
    <property type="entry name" value="MCP_signal"/>
    <property type="match status" value="1"/>
</dbReference>
<comment type="similarity">
    <text evidence="3">Belongs to the methyl-accepting chemotaxis (MCP) protein family.</text>
</comment>
<comment type="subcellular location">
    <subcellularLocation>
        <location evidence="1">Membrane</location>
    </subcellularLocation>
</comment>
<dbReference type="PRINTS" id="PR00260">
    <property type="entry name" value="CHEMTRNSDUCR"/>
</dbReference>
<feature type="transmembrane region" description="Helical" evidence="5">
    <location>
        <begin position="185"/>
        <end position="210"/>
    </location>
</feature>
<dbReference type="SMART" id="SM00304">
    <property type="entry name" value="HAMP"/>
    <property type="match status" value="1"/>
</dbReference>
<reference evidence="8 9" key="1">
    <citation type="submission" date="2015-04" db="EMBL/GenBank/DDBJ databases">
        <title>Draft Genome Sequence of the Novel Agar-Digesting Marine Bacterium Q1.</title>
        <authorList>
            <person name="Li Y."/>
            <person name="Li D."/>
            <person name="Chen G."/>
            <person name="Du Z."/>
        </authorList>
    </citation>
    <scope>NUCLEOTIDE SEQUENCE [LARGE SCALE GENOMIC DNA]</scope>
    <source>
        <strain evidence="8 9">Q1</strain>
    </source>
</reference>
<dbReference type="PATRIC" id="fig|1513271.3.peg.1030"/>
<dbReference type="FunFam" id="1.10.287.950:FF:000001">
    <property type="entry name" value="Methyl-accepting chemotaxis sensory transducer"/>
    <property type="match status" value="1"/>
</dbReference>
<dbReference type="EMBL" id="LAZL01000006">
    <property type="protein sequence ID" value="KMT66135.1"/>
    <property type="molecule type" value="Genomic_DNA"/>
</dbReference>
<dbReference type="PANTHER" id="PTHR32089">
    <property type="entry name" value="METHYL-ACCEPTING CHEMOTAXIS PROTEIN MCPB"/>
    <property type="match status" value="1"/>
</dbReference>
<protein>
    <recommendedName>
        <fullName evidence="10">Chemotaxis protein</fullName>
    </recommendedName>
</protein>
<dbReference type="Pfam" id="PF00015">
    <property type="entry name" value="MCPsignal"/>
    <property type="match status" value="1"/>
</dbReference>
<dbReference type="STRING" id="1513271.XM47_05005"/>
<evidence type="ECO:0000259" key="7">
    <source>
        <dbReference type="PROSITE" id="PS50885"/>
    </source>
</evidence>
<dbReference type="CDD" id="cd06225">
    <property type="entry name" value="HAMP"/>
    <property type="match status" value="1"/>
</dbReference>
<sequence>MIENSPAKSSLSLAMKIYLIPLIGAIGFLIYVLLTYGKASSNVSILEEVRDVHFPSLQLTKDNLFRLEKIKDKLSSAVTTGDEDTILSADKSAEEFKQSISKLGTFNNAFRADATAFTKNFDAYYTGARTISYEMVNNTADFSTLAQRAEKVNKIYDELAASMQNFESKREENFRLAIDDSSNTASALITIGIFMFVVVTVLLAVPSILISNSIKKNLTKVINSLRNIAEENGDLTVRIKVKRNDEIGQLVFWFNSFMDQLQDVIRKVVNTSLPLAELANQLQSLADQTNDTVLKQKQSASETKHSVEDMQISVKDVAESAANAADSTNQATQAATKGKEVVDLTVRKIQQMSDNSTQTASVIEQLKQDCEQVGVVLDVIRSIAEQTNLLALNAAIEAARAGEQGRGFAVVADEVRTLASRTQESTKQINETIEQLHNASNSAVQAMAIGTETAQECVDTANQAGESLFSINQTIHQISEMNSHIAETTEQQSVLADKIVHHTDDIYQKTSETEQSSASLAQVSNELADLAAQLKATSGMFKV</sequence>
<dbReference type="GO" id="GO:0006935">
    <property type="term" value="P:chemotaxis"/>
    <property type="evidence" value="ECO:0007669"/>
    <property type="project" value="InterPro"/>
</dbReference>
<accession>A0A0J8GTP5</accession>
<feature type="transmembrane region" description="Helical" evidence="5">
    <location>
        <begin position="17"/>
        <end position="36"/>
    </location>
</feature>
<dbReference type="PROSITE" id="PS50111">
    <property type="entry name" value="CHEMOTAXIS_TRANSDUC_2"/>
    <property type="match status" value="1"/>
</dbReference>
<organism evidence="8 9">
    <name type="scientific">Catenovulum maritimum</name>
    <dbReference type="NCBI Taxonomy" id="1513271"/>
    <lineage>
        <taxon>Bacteria</taxon>
        <taxon>Pseudomonadati</taxon>
        <taxon>Pseudomonadota</taxon>
        <taxon>Gammaproteobacteria</taxon>
        <taxon>Alteromonadales</taxon>
        <taxon>Alteromonadaceae</taxon>
        <taxon>Catenovulum</taxon>
    </lineage>
</organism>
<keyword evidence="5" id="KW-1133">Transmembrane helix</keyword>
<dbReference type="InterPro" id="IPR003660">
    <property type="entry name" value="HAMP_dom"/>
</dbReference>
<dbReference type="Pfam" id="PF00672">
    <property type="entry name" value="HAMP"/>
    <property type="match status" value="1"/>
</dbReference>
<name>A0A0J8GTP5_9ALTE</name>